<dbReference type="RefSeq" id="WP_146578430.1">
    <property type="nucleotide sequence ID" value="NZ_SJPM01000005.1"/>
</dbReference>
<evidence type="ECO:0000313" key="5">
    <source>
        <dbReference type="EMBL" id="TWT96532.1"/>
    </source>
</evidence>
<dbReference type="AlphaFoldDB" id="A0A5C6A962"/>
<dbReference type="Pfam" id="PF04773">
    <property type="entry name" value="FecR"/>
    <property type="match status" value="1"/>
</dbReference>
<comment type="caution">
    <text evidence="5">The sequence shown here is derived from an EMBL/GenBank/DDBJ whole genome shotgun (WGS) entry which is preliminary data.</text>
</comment>
<dbReference type="EMBL" id="SJPM01000005">
    <property type="protein sequence ID" value="TWT96532.1"/>
    <property type="molecule type" value="Genomic_DNA"/>
</dbReference>
<organism evidence="5 6">
    <name type="scientific">Neorhodopirellula pilleata</name>
    <dbReference type="NCBI Taxonomy" id="2714738"/>
    <lineage>
        <taxon>Bacteria</taxon>
        <taxon>Pseudomonadati</taxon>
        <taxon>Planctomycetota</taxon>
        <taxon>Planctomycetia</taxon>
        <taxon>Pirellulales</taxon>
        <taxon>Pirellulaceae</taxon>
        <taxon>Neorhodopirellula</taxon>
    </lineage>
</organism>
<reference evidence="5 6" key="1">
    <citation type="submission" date="2019-02" db="EMBL/GenBank/DDBJ databases">
        <title>Deep-cultivation of Planctomycetes and their phenomic and genomic characterization uncovers novel biology.</title>
        <authorList>
            <person name="Wiegand S."/>
            <person name="Jogler M."/>
            <person name="Boedeker C."/>
            <person name="Pinto D."/>
            <person name="Vollmers J."/>
            <person name="Rivas-Marin E."/>
            <person name="Kohn T."/>
            <person name="Peeters S.H."/>
            <person name="Heuer A."/>
            <person name="Rast P."/>
            <person name="Oberbeckmann S."/>
            <person name="Bunk B."/>
            <person name="Jeske O."/>
            <person name="Meyerdierks A."/>
            <person name="Storesund J.E."/>
            <person name="Kallscheuer N."/>
            <person name="Luecker S."/>
            <person name="Lage O.M."/>
            <person name="Pohl T."/>
            <person name="Merkel B.J."/>
            <person name="Hornburger P."/>
            <person name="Mueller R.-W."/>
            <person name="Bruemmer F."/>
            <person name="Labrenz M."/>
            <person name="Spormann A.M."/>
            <person name="Op Den Camp H."/>
            <person name="Overmann J."/>
            <person name="Amann R."/>
            <person name="Jetten M.S.M."/>
            <person name="Mascher T."/>
            <person name="Medema M.H."/>
            <person name="Devos D.P."/>
            <person name="Kaster A.-K."/>
            <person name="Ovreas L."/>
            <person name="Rohde M."/>
            <person name="Galperin M.Y."/>
            <person name="Jogler C."/>
        </authorList>
    </citation>
    <scope>NUCLEOTIDE SEQUENCE [LARGE SCALE GENOMIC DNA]</scope>
    <source>
        <strain evidence="5 6">Pla100</strain>
    </source>
</reference>
<keyword evidence="6" id="KW-1185">Reference proteome</keyword>
<protein>
    <submittedName>
        <fullName evidence="5">FecR protein</fullName>
    </submittedName>
</protein>
<dbReference type="SMART" id="SM00560">
    <property type="entry name" value="LamGL"/>
    <property type="match status" value="1"/>
</dbReference>
<dbReference type="InterPro" id="IPR012373">
    <property type="entry name" value="Ferrdict_sens_TM"/>
</dbReference>
<dbReference type="InterPro" id="IPR013320">
    <property type="entry name" value="ConA-like_dom_sf"/>
</dbReference>
<dbReference type="OrthoDB" id="258532at2"/>
<feature type="domain" description="LamG-like jellyroll fold" evidence="4">
    <location>
        <begin position="374"/>
        <end position="519"/>
    </location>
</feature>
<dbReference type="PANTHER" id="PTHR30273:SF2">
    <property type="entry name" value="PROTEIN FECR"/>
    <property type="match status" value="1"/>
</dbReference>
<evidence type="ECO:0000256" key="2">
    <source>
        <dbReference type="ARBA" id="ARBA00023157"/>
    </source>
</evidence>
<evidence type="ECO:0000256" key="3">
    <source>
        <dbReference type="SAM" id="Phobius"/>
    </source>
</evidence>
<evidence type="ECO:0000313" key="6">
    <source>
        <dbReference type="Proteomes" id="UP000316213"/>
    </source>
</evidence>
<dbReference type="SUPFAM" id="SSF49899">
    <property type="entry name" value="Concanavalin A-like lectins/glucanases"/>
    <property type="match status" value="1"/>
</dbReference>
<accession>A0A5C6A962</accession>
<keyword evidence="1" id="KW-0732">Signal</keyword>
<dbReference type="PANTHER" id="PTHR30273">
    <property type="entry name" value="PERIPLASMIC SIGNAL SENSOR AND SIGMA FACTOR ACTIVATOR FECR-RELATED"/>
    <property type="match status" value="1"/>
</dbReference>
<dbReference type="Gene3D" id="2.60.120.200">
    <property type="match status" value="1"/>
</dbReference>
<dbReference type="GO" id="GO:0016989">
    <property type="term" value="F:sigma factor antagonist activity"/>
    <property type="evidence" value="ECO:0007669"/>
    <property type="project" value="TreeGrafter"/>
</dbReference>
<dbReference type="Pfam" id="PF13385">
    <property type="entry name" value="Laminin_G_3"/>
    <property type="match status" value="1"/>
</dbReference>
<keyword evidence="3" id="KW-0812">Transmembrane</keyword>
<sequence length="530" mass="58892">MNLDEHALELVDGYCNGSLTDDEFSELGALLRSDSSLRRTLLEYRMLDSDLRGYASAAENLPPLSDDNITTARTIRRLRAEVWATVAVIAVLLIGIAWLGFRQWELKPIEQIAAVDPVGQDDPGVAVLARAIDADWEEHSLRVGDAISPRRLNLRAGTVELEFYSGALVVLEGPSLLSVVSENGGILHAGKLRAHVPHHAHGFTISTESVELVDLGTSFGVEVGQDSGTEVHVFDGKVELFKPKRPRHPNQGQSLVAGEARRVELTGESTAIVADDSRFTDSIQLSERLRTRYTNWVNATQTLEDDPRLLVRYDFERDVNAPRSLLNYSADRDDGLRGAVIGARWSTGRWPNKTALDFKRPSDRVRIEVPDTSRSITLVAWLRIDGFDNQFHSLLLSDGWDRVGAVHWQIHKAGFVELAVWNNKDDHANNSRAPFVMQPSDFGRWMQLAAVYDGEQAIVSHYRDGNLLGTLELQKVVPLAIGKAEIGNWSPPPADIRLIRNFNGAMDELMIFDDALPADQIAELYENGMP</sequence>
<evidence type="ECO:0000259" key="4">
    <source>
        <dbReference type="SMART" id="SM00560"/>
    </source>
</evidence>
<dbReference type="Gene3D" id="2.60.120.1440">
    <property type="match status" value="1"/>
</dbReference>
<dbReference type="Proteomes" id="UP000316213">
    <property type="component" value="Unassembled WGS sequence"/>
</dbReference>
<gene>
    <name evidence="5" type="ORF">Pla100_30150</name>
</gene>
<keyword evidence="2" id="KW-1015">Disulfide bond</keyword>
<keyword evidence="3" id="KW-0472">Membrane</keyword>
<dbReference type="InterPro" id="IPR006860">
    <property type="entry name" value="FecR"/>
</dbReference>
<keyword evidence="3" id="KW-1133">Transmembrane helix</keyword>
<feature type="transmembrane region" description="Helical" evidence="3">
    <location>
        <begin position="82"/>
        <end position="101"/>
    </location>
</feature>
<proteinExistence type="predicted"/>
<dbReference type="InterPro" id="IPR006558">
    <property type="entry name" value="LamG-like"/>
</dbReference>
<evidence type="ECO:0000256" key="1">
    <source>
        <dbReference type="ARBA" id="ARBA00022729"/>
    </source>
</evidence>
<name>A0A5C6A962_9BACT</name>